<reference evidence="1" key="2">
    <citation type="journal article" date="2014" name="Int. J. Syst. Evol. Microbiol.">
        <title>Complete genome sequence of Corynebacterium casei LMG S-19264T (=DSM 44701T), isolated from a smear-ripened cheese.</title>
        <authorList>
            <consortium name="US DOE Joint Genome Institute (JGI-PGF)"/>
            <person name="Walter F."/>
            <person name="Albersmeier A."/>
            <person name="Kalinowski J."/>
            <person name="Ruckert C."/>
        </authorList>
    </citation>
    <scope>NUCLEOTIDE SEQUENCE</scope>
    <source>
        <strain evidence="1">CGMCC 1.8885</strain>
    </source>
</reference>
<comment type="caution">
    <text evidence="1">The sequence shown here is derived from an EMBL/GenBank/DDBJ whole genome shotgun (WGS) entry which is preliminary data.</text>
</comment>
<reference evidence="2" key="1">
    <citation type="journal article" date="2014" name="Int. J. Syst. Evol. Microbiol.">
        <title>Complete genome of a new Firmicutes species belonging to the dominant human colonic microbiota ('Ruminococcus bicirculans') reveals two chromosomes and a selective capacity to utilize plant glucans.</title>
        <authorList>
            <consortium name="NISC Comparative Sequencing Program"/>
            <person name="Wegmann U."/>
            <person name="Louis P."/>
            <person name="Goesmann A."/>
            <person name="Henrissat B."/>
            <person name="Duncan S.H."/>
            <person name="Flint H.J."/>
        </authorList>
    </citation>
    <scope>NUCLEOTIDE SEQUENCE</scope>
    <source>
        <strain evidence="2">CGMCC 1.8884</strain>
    </source>
</reference>
<organism evidence="1 4">
    <name type="scientific">Deinococcus wulumuqiensis</name>
    <dbReference type="NCBI Taxonomy" id="980427"/>
    <lineage>
        <taxon>Bacteria</taxon>
        <taxon>Thermotogati</taxon>
        <taxon>Deinococcota</taxon>
        <taxon>Deinococci</taxon>
        <taxon>Deinococcales</taxon>
        <taxon>Deinococcaceae</taxon>
        <taxon>Deinococcus</taxon>
    </lineage>
</organism>
<name>A0AAV4K766_9DEIO</name>
<protein>
    <recommendedName>
        <fullName evidence="5">Lipoprotein</fullName>
    </recommendedName>
</protein>
<gene>
    <name evidence="2" type="ORF">GCM10008021_10840</name>
    <name evidence="1" type="ORF">GCM10010914_15660</name>
</gene>
<accession>A0AAV4K766</accession>
<evidence type="ECO:0000313" key="4">
    <source>
        <dbReference type="Proteomes" id="UP000652720"/>
    </source>
</evidence>
<dbReference type="EMBL" id="BMLZ01000010">
    <property type="protein sequence ID" value="GGP29433.1"/>
    <property type="molecule type" value="Genomic_DNA"/>
</dbReference>
<dbReference type="AlphaFoldDB" id="A0AAV4K766"/>
<evidence type="ECO:0000313" key="1">
    <source>
        <dbReference type="EMBL" id="GGI82254.1"/>
    </source>
</evidence>
<sequence>MGGLAWLSACGGTPAPSGPPSAVVRGSVLFPPQAGTATLTSGAGARQVKVLTAEVDAGGGYLLTLPATLPDEVVSASPESGLPVTLWQSDRPLTCQGRPVLDHPAAHLLVVDGGFYSVGGKRVGELLPQSTALADDSGTVTTLKLLVYADRSATVQGTLKCSVGGRDVSAARVTLDYRFKRGWNMVVVRSELAATSTELDIRGSVSLPQGPSWKFLPTLRCRPALPSGP</sequence>
<dbReference type="Proteomes" id="UP000652720">
    <property type="component" value="Unassembled WGS sequence"/>
</dbReference>
<proteinExistence type="predicted"/>
<dbReference type="EMBL" id="BMMA01000012">
    <property type="protein sequence ID" value="GGI82254.1"/>
    <property type="molecule type" value="Genomic_DNA"/>
</dbReference>
<evidence type="ECO:0008006" key="5">
    <source>
        <dbReference type="Google" id="ProtNLM"/>
    </source>
</evidence>
<dbReference type="Proteomes" id="UP000630135">
    <property type="component" value="Unassembled WGS sequence"/>
</dbReference>
<keyword evidence="3" id="KW-1185">Reference proteome</keyword>
<evidence type="ECO:0000313" key="2">
    <source>
        <dbReference type="EMBL" id="GGP29433.1"/>
    </source>
</evidence>
<reference evidence="3" key="3">
    <citation type="journal article" date="2019" name="Int. J. Syst. Evol. Microbiol.">
        <title>The Global Catalogue of Microorganisms (GCM) 10K type strain sequencing project: providing services to taxonomists for standard genome sequencing and annotation.</title>
        <authorList>
            <consortium name="The Broad Institute Genomics Platform"/>
            <consortium name="The Broad Institute Genome Sequencing Center for Infectious Disease"/>
            <person name="Wu L."/>
            <person name="Ma J."/>
        </authorList>
    </citation>
    <scope>NUCLEOTIDE SEQUENCE [LARGE SCALE GENOMIC DNA]</scope>
    <source>
        <strain evidence="3">CGMCC 1.8884</strain>
    </source>
</reference>
<reference evidence="1" key="4">
    <citation type="submission" date="2023-08" db="EMBL/GenBank/DDBJ databases">
        <authorList>
            <person name="Sun Q."/>
            <person name="Zhou Y."/>
        </authorList>
    </citation>
    <scope>NUCLEOTIDE SEQUENCE</scope>
    <source>
        <strain evidence="2">CGMCC 1.8884</strain>
        <strain evidence="1">CGMCC 1.8885</strain>
    </source>
</reference>
<evidence type="ECO:0000313" key="3">
    <source>
        <dbReference type="Proteomes" id="UP000630135"/>
    </source>
</evidence>